<evidence type="ECO:0000256" key="2">
    <source>
        <dbReference type="ARBA" id="ARBA00022723"/>
    </source>
</evidence>
<dbReference type="Gene3D" id="3.30.1240.10">
    <property type="match status" value="1"/>
</dbReference>
<dbReference type="PANTHER" id="PTHR47267:SF4">
    <property type="entry name" value="PYRIDOXAL PHOSPHATE PHOSPHATASE YIGL"/>
    <property type="match status" value="1"/>
</dbReference>
<dbReference type="GO" id="GO:0046872">
    <property type="term" value="F:metal ion binding"/>
    <property type="evidence" value="ECO:0007669"/>
    <property type="project" value="UniProtKB-KW"/>
</dbReference>
<dbReference type="RefSeq" id="WP_006808077.1">
    <property type="nucleotide sequence ID" value="NZ_AP019822.1"/>
</dbReference>
<reference evidence="6 7" key="1">
    <citation type="submission" date="2019-07" db="EMBL/GenBank/DDBJ databases">
        <title>Complete Genome Sequence of Leptotrichia goodfellowii Strain JCM 16774.</title>
        <authorList>
            <person name="Watanabe S."/>
            <person name="Cui L."/>
        </authorList>
    </citation>
    <scope>NUCLEOTIDE SEQUENCE [LARGE SCALE GENOMIC DNA]</scope>
    <source>
        <strain evidence="6 7">JCM16774</strain>
    </source>
</reference>
<keyword evidence="3 6" id="KW-0378">Hydrolase</keyword>
<dbReference type="CDD" id="cd07516">
    <property type="entry name" value="HAD_Pase"/>
    <property type="match status" value="1"/>
</dbReference>
<dbReference type="InterPro" id="IPR023214">
    <property type="entry name" value="HAD_sf"/>
</dbReference>
<evidence type="ECO:0000256" key="1">
    <source>
        <dbReference type="ARBA" id="ARBA00001946"/>
    </source>
</evidence>
<dbReference type="SFLD" id="SFLDS00003">
    <property type="entry name" value="Haloacid_Dehalogenase"/>
    <property type="match status" value="1"/>
</dbReference>
<dbReference type="SUPFAM" id="SSF56784">
    <property type="entry name" value="HAD-like"/>
    <property type="match status" value="1"/>
</dbReference>
<dbReference type="Pfam" id="PF08282">
    <property type="entry name" value="Hydrolase_3"/>
    <property type="match status" value="1"/>
</dbReference>
<evidence type="ECO:0000313" key="7">
    <source>
        <dbReference type="Proteomes" id="UP000321606"/>
    </source>
</evidence>
<dbReference type="NCBIfam" id="TIGR01484">
    <property type="entry name" value="HAD-SF-IIB"/>
    <property type="match status" value="1"/>
</dbReference>
<evidence type="ECO:0000313" key="6">
    <source>
        <dbReference type="EMBL" id="BBM35504.1"/>
    </source>
</evidence>
<comment type="cofactor">
    <cofactor evidence="1">
        <name>Mg(2+)</name>
        <dbReference type="ChEBI" id="CHEBI:18420"/>
    </cofactor>
</comment>
<keyword evidence="2" id="KW-0479">Metal-binding</keyword>
<dbReference type="EMBL" id="AP019822">
    <property type="protein sequence ID" value="BBM35504.1"/>
    <property type="molecule type" value="Genomic_DNA"/>
</dbReference>
<name>A0A510J8K4_9FUSO</name>
<dbReference type="Proteomes" id="UP000321606">
    <property type="component" value="Chromosome"/>
</dbReference>
<evidence type="ECO:0000256" key="3">
    <source>
        <dbReference type="ARBA" id="ARBA00022801"/>
    </source>
</evidence>
<keyword evidence="4" id="KW-0460">Magnesium</keyword>
<dbReference type="InterPro" id="IPR000150">
    <property type="entry name" value="Cof"/>
</dbReference>
<dbReference type="STRING" id="714315.GCA_000516535_00428"/>
<protein>
    <submittedName>
        <fullName evidence="6">Cof-like hydrolase</fullName>
    </submittedName>
</protein>
<dbReference type="InterPro" id="IPR036412">
    <property type="entry name" value="HAD-like_sf"/>
</dbReference>
<comment type="similarity">
    <text evidence="5">Belongs to the HAD-like hydrolase superfamily. Cof family.</text>
</comment>
<dbReference type="PROSITE" id="PS01228">
    <property type="entry name" value="COF_1"/>
    <property type="match status" value="1"/>
</dbReference>
<evidence type="ECO:0000256" key="5">
    <source>
        <dbReference type="ARBA" id="ARBA00034778"/>
    </source>
</evidence>
<accession>A0A510J8K4</accession>
<proteinExistence type="inferred from homology"/>
<dbReference type="Gene3D" id="3.40.50.1000">
    <property type="entry name" value="HAD superfamily/HAD-like"/>
    <property type="match status" value="1"/>
</dbReference>
<sequence length="269" mass="30282">MYKAVVTDLDGTLLNDEHKVSEFTKETVRKIIDKGIKFYIATGRNYGLAKVVKDELGINIPLISSNGARINDEDGKVIYEDGLGRKEIDAILSIDYKSFGKDIHLNIFSGDDWIITKGTLEEVIKRDGETFPLDMIEVPENELGKREILKFFYIGKHENLIELEKEILKKTDNNVSVVFVSDDCMEVFSKTANKANAAKFLLKRDGINSEETVSFGDGENDYELLTTMGKGHAMGNAIYRLKNLLPKDFEIIGKNSDDGEAKKLIELFL</sequence>
<evidence type="ECO:0000256" key="4">
    <source>
        <dbReference type="ARBA" id="ARBA00022842"/>
    </source>
</evidence>
<dbReference type="InterPro" id="IPR006379">
    <property type="entry name" value="HAD-SF_hydro_IIB"/>
</dbReference>
<dbReference type="AlphaFoldDB" id="A0A510J8K4"/>
<dbReference type="PANTHER" id="PTHR47267">
    <property type="match status" value="1"/>
</dbReference>
<dbReference type="GO" id="GO:0016791">
    <property type="term" value="F:phosphatase activity"/>
    <property type="evidence" value="ECO:0007669"/>
    <property type="project" value="UniProtKB-ARBA"/>
</dbReference>
<dbReference type="SFLD" id="SFLDG01140">
    <property type="entry name" value="C2.B:_Phosphomannomutase_and_P"/>
    <property type="match status" value="1"/>
</dbReference>
<dbReference type="KEGG" id="lgo:JCM16774_0424"/>
<gene>
    <name evidence="6" type="ORF">JCM16774_0424</name>
</gene>
<dbReference type="NCBIfam" id="TIGR00099">
    <property type="entry name" value="Cof-subfamily"/>
    <property type="match status" value="1"/>
</dbReference>
<organism evidence="6 7">
    <name type="scientific">Pseudoleptotrichia goodfellowii</name>
    <dbReference type="NCBI Taxonomy" id="157692"/>
    <lineage>
        <taxon>Bacteria</taxon>
        <taxon>Fusobacteriati</taxon>
        <taxon>Fusobacteriota</taxon>
        <taxon>Fusobacteriia</taxon>
        <taxon>Fusobacteriales</taxon>
        <taxon>Leptotrichiaceae</taxon>
        <taxon>Pseudoleptotrichia</taxon>
    </lineage>
</organism>
<dbReference type="OrthoDB" id="9781413at2"/>